<dbReference type="NCBIfam" id="NF003765">
    <property type="entry name" value="PRK05359.1"/>
    <property type="match status" value="1"/>
</dbReference>
<evidence type="ECO:0000256" key="3">
    <source>
        <dbReference type="ARBA" id="ARBA00022801"/>
    </source>
</evidence>
<dbReference type="Pfam" id="PF00929">
    <property type="entry name" value="RNase_T"/>
    <property type="match status" value="1"/>
</dbReference>
<dbReference type="InterPro" id="IPR036397">
    <property type="entry name" value="RNaseH_sf"/>
</dbReference>
<reference evidence="7 8" key="1">
    <citation type="journal article" date="2007" name="Nature">
        <title>Evolution of genes and genomes on the Drosophila phylogeny.</title>
        <authorList>
            <consortium name="Drosophila 12 Genomes Consortium"/>
            <person name="Clark A.G."/>
            <person name="Eisen M.B."/>
            <person name="Smith D.R."/>
            <person name="Bergman C.M."/>
            <person name="Oliver B."/>
            <person name="Markow T.A."/>
            <person name="Kaufman T.C."/>
            <person name="Kellis M."/>
            <person name="Gelbart W."/>
            <person name="Iyer V.N."/>
            <person name="Pollard D.A."/>
            <person name="Sackton T.B."/>
            <person name="Larracuente A.M."/>
            <person name="Singh N.D."/>
            <person name="Abad J.P."/>
            <person name="Abt D.N."/>
            <person name="Adryan B."/>
            <person name="Aguade M."/>
            <person name="Akashi H."/>
            <person name="Anderson W.W."/>
            <person name="Aquadro C.F."/>
            <person name="Ardell D.H."/>
            <person name="Arguello R."/>
            <person name="Artieri C.G."/>
            <person name="Barbash D.A."/>
            <person name="Barker D."/>
            <person name="Barsanti P."/>
            <person name="Batterham P."/>
            <person name="Batzoglou S."/>
            <person name="Begun D."/>
            <person name="Bhutkar A."/>
            <person name="Blanco E."/>
            <person name="Bosak S.A."/>
            <person name="Bradley R.K."/>
            <person name="Brand A.D."/>
            <person name="Brent M.R."/>
            <person name="Brooks A.N."/>
            <person name="Brown R.H."/>
            <person name="Butlin R.K."/>
            <person name="Caggese C."/>
            <person name="Calvi B.R."/>
            <person name="Bernardo de Carvalho A."/>
            <person name="Caspi A."/>
            <person name="Castrezana S."/>
            <person name="Celniker S.E."/>
            <person name="Chang J.L."/>
            <person name="Chapple C."/>
            <person name="Chatterji S."/>
            <person name="Chinwalla A."/>
            <person name="Civetta A."/>
            <person name="Clifton S.W."/>
            <person name="Comeron J.M."/>
            <person name="Costello J.C."/>
            <person name="Coyne J.A."/>
            <person name="Daub J."/>
            <person name="David R.G."/>
            <person name="Delcher A.L."/>
            <person name="Delehaunty K."/>
            <person name="Do C.B."/>
            <person name="Ebling H."/>
            <person name="Edwards K."/>
            <person name="Eickbush T."/>
            <person name="Evans J.D."/>
            <person name="Filipski A."/>
            <person name="Findeiss S."/>
            <person name="Freyhult E."/>
            <person name="Fulton L."/>
            <person name="Fulton R."/>
            <person name="Garcia A.C."/>
            <person name="Gardiner A."/>
            <person name="Garfield D.A."/>
            <person name="Garvin B.E."/>
            <person name="Gibson G."/>
            <person name="Gilbert D."/>
            <person name="Gnerre S."/>
            <person name="Godfrey J."/>
            <person name="Good R."/>
            <person name="Gotea V."/>
            <person name="Gravely B."/>
            <person name="Greenberg A.J."/>
            <person name="Griffiths-Jones S."/>
            <person name="Gross S."/>
            <person name="Guigo R."/>
            <person name="Gustafson E.A."/>
            <person name="Haerty W."/>
            <person name="Hahn M.W."/>
            <person name="Halligan D.L."/>
            <person name="Halpern A.L."/>
            <person name="Halter G.M."/>
            <person name="Han M.V."/>
            <person name="Heger A."/>
            <person name="Hillier L."/>
            <person name="Hinrichs A.S."/>
            <person name="Holmes I."/>
            <person name="Hoskins R.A."/>
            <person name="Hubisz M.J."/>
            <person name="Hultmark D."/>
            <person name="Huntley M.A."/>
            <person name="Jaffe D.B."/>
            <person name="Jagadeeshan S."/>
            <person name="Jeck W.R."/>
            <person name="Johnson J."/>
            <person name="Jones C.D."/>
            <person name="Jordan W.C."/>
            <person name="Karpen G.H."/>
            <person name="Kataoka E."/>
            <person name="Keightley P.D."/>
            <person name="Kheradpour P."/>
            <person name="Kirkness E.F."/>
            <person name="Koerich L.B."/>
            <person name="Kristiansen K."/>
            <person name="Kudrna D."/>
            <person name="Kulathinal R.J."/>
            <person name="Kumar S."/>
            <person name="Kwok R."/>
            <person name="Lander E."/>
            <person name="Langley C.H."/>
            <person name="Lapoint R."/>
            <person name="Lazzaro B.P."/>
            <person name="Lee S.J."/>
            <person name="Levesque L."/>
            <person name="Li R."/>
            <person name="Lin C.F."/>
            <person name="Lin M.F."/>
            <person name="Lindblad-Toh K."/>
            <person name="Llopart A."/>
            <person name="Long M."/>
            <person name="Low L."/>
            <person name="Lozovsky E."/>
            <person name="Lu J."/>
            <person name="Luo M."/>
            <person name="Machado C.A."/>
            <person name="Makalowski W."/>
            <person name="Marzo M."/>
            <person name="Matsuda M."/>
            <person name="Matzkin L."/>
            <person name="McAllister B."/>
            <person name="McBride C.S."/>
            <person name="McKernan B."/>
            <person name="McKernan K."/>
            <person name="Mendez-Lago M."/>
            <person name="Minx P."/>
            <person name="Mollenhauer M.U."/>
            <person name="Montooth K."/>
            <person name="Mount S.M."/>
            <person name="Mu X."/>
            <person name="Myers E."/>
            <person name="Negre B."/>
            <person name="Newfeld S."/>
            <person name="Nielsen R."/>
            <person name="Noor M.A."/>
            <person name="O'Grady P."/>
            <person name="Pachter L."/>
            <person name="Papaceit M."/>
            <person name="Parisi M.J."/>
            <person name="Parisi M."/>
            <person name="Parts L."/>
            <person name="Pedersen J.S."/>
            <person name="Pesole G."/>
            <person name="Phillippy A.M."/>
            <person name="Ponting C.P."/>
            <person name="Pop M."/>
            <person name="Porcelli D."/>
            <person name="Powell J.R."/>
            <person name="Prohaska S."/>
            <person name="Pruitt K."/>
            <person name="Puig M."/>
            <person name="Quesneville H."/>
            <person name="Ram K.R."/>
            <person name="Rand D."/>
            <person name="Rasmussen M.D."/>
            <person name="Reed L.K."/>
            <person name="Reenan R."/>
            <person name="Reily A."/>
            <person name="Remington K.A."/>
            <person name="Rieger T.T."/>
            <person name="Ritchie M.G."/>
            <person name="Robin C."/>
            <person name="Rogers Y.H."/>
            <person name="Rohde C."/>
            <person name="Rozas J."/>
            <person name="Rubenfield M.J."/>
            <person name="Ruiz A."/>
            <person name="Russo S."/>
            <person name="Salzberg S.L."/>
            <person name="Sanchez-Gracia A."/>
            <person name="Saranga D.J."/>
            <person name="Sato H."/>
            <person name="Schaeffer S.W."/>
            <person name="Schatz M.C."/>
            <person name="Schlenke T."/>
            <person name="Schwartz R."/>
            <person name="Segarra C."/>
            <person name="Singh R.S."/>
            <person name="Sirot L."/>
            <person name="Sirota M."/>
            <person name="Sisneros N.B."/>
            <person name="Smith C.D."/>
            <person name="Smith T.F."/>
            <person name="Spieth J."/>
            <person name="Stage D.E."/>
            <person name="Stark A."/>
            <person name="Stephan W."/>
            <person name="Strausberg R.L."/>
            <person name="Strempel S."/>
            <person name="Sturgill D."/>
            <person name="Sutton G."/>
            <person name="Sutton G.G."/>
            <person name="Tao W."/>
            <person name="Teichmann S."/>
            <person name="Tobari Y.N."/>
            <person name="Tomimura Y."/>
            <person name="Tsolas J.M."/>
            <person name="Valente V.L."/>
            <person name="Venter E."/>
            <person name="Venter J.C."/>
            <person name="Vicario S."/>
            <person name="Vieira F.G."/>
            <person name="Vilella A.J."/>
            <person name="Villasante A."/>
            <person name="Walenz B."/>
            <person name="Wang J."/>
            <person name="Wasserman M."/>
            <person name="Watts T."/>
            <person name="Wilson D."/>
            <person name="Wilson R.K."/>
            <person name="Wing R.A."/>
            <person name="Wolfner M.F."/>
            <person name="Wong A."/>
            <person name="Wong G.K."/>
            <person name="Wu C.I."/>
            <person name="Wu G."/>
            <person name="Yamamoto D."/>
            <person name="Yang H.P."/>
            <person name="Yang S.P."/>
            <person name="Yorke J.A."/>
            <person name="Yoshida K."/>
            <person name="Zdobnov E."/>
            <person name="Zhang P."/>
            <person name="Zhang Y."/>
            <person name="Zimin A.V."/>
            <person name="Baldwin J."/>
            <person name="Abdouelleil A."/>
            <person name="Abdulkadir J."/>
            <person name="Abebe A."/>
            <person name="Abera B."/>
            <person name="Abreu J."/>
            <person name="Acer S.C."/>
            <person name="Aftuck L."/>
            <person name="Alexander A."/>
            <person name="An P."/>
            <person name="Anderson E."/>
            <person name="Anderson S."/>
            <person name="Arachi H."/>
            <person name="Azer M."/>
            <person name="Bachantsang P."/>
            <person name="Barry A."/>
            <person name="Bayul T."/>
            <person name="Berlin A."/>
            <person name="Bessette D."/>
            <person name="Bloom T."/>
            <person name="Blye J."/>
            <person name="Boguslavskiy L."/>
            <person name="Bonnet C."/>
            <person name="Boukhgalter B."/>
            <person name="Bourzgui I."/>
            <person name="Brown A."/>
            <person name="Cahill P."/>
            <person name="Channer S."/>
            <person name="Cheshatsang Y."/>
            <person name="Chuda L."/>
            <person name="Citroen M."/>
            <person name="Collymore A."/>
            <person name="Cooke P."/>
            <person name="Costello M."/>
            <person name="D'Aco K."/>
            <person name="Daza R."/>
            <person name="De Haan G."/>
            <person name="DeGray S."/>
            <person name="DeMaso C."/>
            <person name="Dhargay N."/>
            <person name="Dooley K."/>
            <person name="Dooley E."/>
            <person name="Doricent M."/>
            <person name="Dorje P."/>
            <person name="Dorjee K."/>
            <person name="Dupes A."/>
            <person name="Elong R."/>
            <person name="Falk J."/>
            <person name="Farina A."/>
            <person name="Faro S."/>
            <person name="Ferguson D."/>
            <person name="Fisher S."/>
            <person name="Foley C.D."/>
            <person name="Franke A."/>
            <person name="Friedrich D."/>
            <person name="Gadbois L."/>
            <person name="Gearin G."/>
            <person name="Gearin C.R."/>
            <person name="Giannoukos G."/>
            <person name="Goode T."/>
            <person name="Graham J."/>
            <person name="Grandbois E."/>
            <person name="Grewal S."/>
            <person name="Gyaltsen K."/>
            <person name="Hafez N."/>
            <person name="Hagos B."/>
            <person name="Hall J."/>
            <person name="Henson C."/>
            <person name="Hollinger A."/>
            <person name="Honan T."/>
            <person name="Huard M.D."/>
            <person name="Hughes L."/>
            <person name="Hurhula B."/>
            <person name="Husby M.E."/>
            <person name="Kamat A."/>
            <person name="Kanga B."/>
            <person name="Kashin S."/>
            <person name="Khazanovich D."/>
            <person name="Kisner P."/>
            <person name="Lance K."/>
            <person name="Lara M."/>
            <person name="Lee W."/>
            <person name="Lennon N."/>
            <person name="Letendre F."/>
            <person name="LeVine R."/>
            <person name="Lipovsky A."/>
            <person name="Liu X."/>
            <person name="Liu J."/>
            <person name="Liu S."/>
            <person name="Lokyitsang T."/>
            <person name="Lokyitsang Y."/>
            <person name="Lubonja R."/>
            <person name="Lui A."/>
            <person name="MacDonald P."/>
            <person name="Magnisalis V."/>
            <person name="Maru K."/>
            <person name="Matthews C."/>
            <person name="McCusker W."/>
            <person name="McDonough S."/>
            <person name="Mehta T."/>
            <person name="Meldrim J."/>
            <person name="Meneus L."/>
            <person name="Mihai O."/>
            <person name="Mihalev A."/>
            <person name="Mihova T."/>
            <person name="Mittelman R."/>
            <person name="Mlenga V."/>
            <person name="Montmayeur A."/>
            <person name="Mulrain L."/>
            <person name="Navidi A."/>
            <person name="Naylor J."/>
            <person name="Negash T."/>
            <person name="Nguyen T."/>
            <person name="Nguyen N."/>
            <person name="Nicol R."/>
            <person name="Norbu C."/>
            <person name="Norbu N."/>
            <person name="Novod N."/>
            <person name="O'Neill B."/>
            <person name="Osman S."/>
            <person name="Markiewicz E."/>
            <person name="Oyono O.L."/>
            <person name="Patti C."/>
            <person name="Phunkhang P."/>
            <person name="Pierre F."/>
            <person name="Priest M."/>
            <person name="Raghuraman S."/>
            <person name="Rege F."/>
            <person name="Reyes R."/>
            <person name="Rise C."/>
            <person name="Rogov P."/>
            <person name="Ross K."/>
            <person name="Ryan E."/>
            <person name="Settipalli S."/>
            <person name="Shea T."/>
            <person name="Sherpa N."/>
            <person name="Shi L."/>
            <person name="Shih D."/>
            <person name="Sparrow T."/>
            <person name="Spaulding J."/>
            <person name="Stalker J."/>
            <person name="Stange-Thomann N."/>
            <person name="Stavropoulos S."/>
            <person name="Stone C."/>
            <person name="Strader C."/>
            <person name="Tesfaye S."/>
            <person name="Thomson T."/>
            <person name="Thoulutsang Y."/>
            <person name="Thoulutsang D."/>
            <person name="Topham K."/>
            <person name="Topping I."/>
            <person name="Tsamla T."/>
            <person name="Vassiliev H."/>
            <person name="Vo A."/>
            <person name="Wangchuk T."/>
            <person name="Wangdi T."/>
            <person name="Weiand M."/>
            <person name="Wilkinson J."/>
            <person name="Wilson A."/>
            <person name="Yadav S."/>
            <person name="Young G."/>
            <person name="Yu Q."/>
            <person name="Zembek L."/>
            <person name="Zhong D."/>
            <person name="Zimmer A."/>
            <person name="Zwirko Z."/>
            <person name="Jaffe D.B."/>
            <person name="Alvarez P."/>
            <person name="Brockman W."/>
            <person name="Butler J."/>
            <person name="Chin C."/>
            <person name="Gnerre S."/>
            <person name="Grabherr M."/>
            <person name="Kleber M."/>
            <person name="Mauceli E."/>
            <person name="MacCallum I."/>
        </authorList>
    </citation>
    <scope>NUCLEOTIDE SEQUENCE [LARGE SCALE GENOMIC DNA]</scope>
    <source>
        <strain evidence="8">Tucson 15287-2541.00</strain>
    </source>
</reference>
<dbReference type="InterPro" id="IPR013520">
    <property type="entry name" value="Ribonucl_H"/>
</dbReference>
<dbReference type="PANTHER" id="PTHR11046:SF0">
    <property type="entry name" value="OLIGORIBONUCLEASE, MITOCHONDRIAL"/>
    <property type="match status" value="1"/>
</dbReference>
<evidence type="ECO:0000256" key="1">
    <source>
        <dbReference type="ARBA" id="ARBA00009921"/>
    </source>
</evidence>
<dbReference type="GO" id="GO:0003676">
    <property type="term" value="F:nucleic acid binding"/>
    <property type="evidence" value="ECO:0007669"/>
    <property type="project" value="InterPro"/>
</dbReference>
<proteinExistence type="inferred from homology"/>
<dbReference type="CDD" id="cd06135">
    <property type="entry name" value="Orn"/>
    <property type="match status" value="1"/>
</dbReference>
<comment type="similarity">
    <text evidence="1">Belongs to the oligoribonuclease family.</text>
</comment>
<dbReference type="HOGENOM" id="CLU_064761_2_0_1"/>
<dbReference type="FunCoup" id="B4JT98">
    <property type="interactions" value="2362"/>
</dbReference>
<evidence type="ECO:0000313" key="8">
    <source>
        <dbReference type="Proteomes" id="UP000001070"/>
    </source>
</evidence>
<dbReference type="OMA" id="AFFHYRN"/>
<dbReference type="InParanoid" id="B4JT98"/>
<dbReference type="PANTHER" id="PTHR11046">
    <property type="entry name" value="OLIGORIBONUCLEASE, MITOCHONDRIAL"/>
    <property type="match status" value="1"/>
</dbReference>
<dbReference type="InterPro" id="IPR012337">
    <property type="entry name" value="RNaseH-like_sf"/>
</dbReference>
<keyword evidence="3" id="KW-0378">Hydrolase</keyword>
<keyword evidence="4" id="KW-0269">Exonuclease</keyword>
<keyword evidence="2" id="KW-0540">Nuclease</keyword>
<dbReference type="SUPFAM" id="SSF53098">
    <property type="entry name" value="Ribonuclease H-like"/>
    <property type="match status" value="1"/>
</dbReference>
<dbReference type="STRING" id="7222.B4JT98"/>
<dbReference type="FunFam" id="3.30.420.10:FF:000003">
    <property type="entry name" value="Oligoribonuclease"/>
    <property type="match status" value="1"/>
</dbReference>
<evidence type="ECO:0000256" key="4">
    <source>
        <dbReference type="ARBA" id="ARBA00022839"/>
    </source>
</evidence>
<organism evidence="8">
    <name type="scientific">Drosophila grimshawi</name>
    <name type="common">Hawaiian fruit fly</name>
    <name type="synonym">Idiomyia grimshawi</name>
    <dbReference type="NCBI Taxonomy" id="7222"/>
    <lineage>
        <taxon>Eukaryota</taxon>
        <taxon>Metazoa</taxon>
        <taxon>Ecdysozoa</taxon>
        <taxon>Arthropoda</taxon>
        <taxon>Hexapoda</taxon>
        <taxon>Insecta</taxon>
        <taxon>Pterygota</taxon>
        <taxon>Neoptera</taxon>
        <taxon>Endopterygota</taxon>
        <taxon>Diptera</taxon>
        <taxon>Brachycera</taxon>
        <taxon>Muscomorpha</taxon>
        <taxon>Ephydroidea</taxon>
        <taxon>Drosophilidae</taxon>
        <taxon>Drosophila</taxon>
        <taxon>Hawaiian Drosophila</taxon>
    </lineage>
</organism>
<evidence type="ECO:0000313" key="7">
    <source>
        <dbReference type="EMBL" id="EDV94988.1"/>
    </source>
</evidence>
<feature type="domain" description="Exonuclease" evidence="6">
    <location>
        <begin position="13"/>
        <end position="187"/>
    </location>
</feature>
<dbReference type="SMART" id="SM00479">
    <property type="entry name" value="EXOIII"/>
    <property type="match status" value="1"/>
</dbReference>
<dbReference type="EMBL" id="CH916373">
    <property type="protein sequence ID" value="EDV94988.1"/>
    <property type="molecule type" value="Genomic_DNA"/>
</dbReference>
<accession>B4JT98</accession>
<sequence length="187" mass="21777">MSTCTALDDNKLDIVWMDLEMTGLDINTDQILELSCIITDKHLNIKSEGPSFAIRHPQHVYDNMNEWCMKHHYESGLVDRCKESNVTPELVENIVLSYLKENIPQGQCPLAGNSIYMDRLFINKFYPAVDKYLLYRIIDVSTTKELATRWYPDVSKATPRKMLAHRSLSDIKESIAELKYYKEHLFK</sequence>
<dbReference type="InterPro" id="IPR022894">
    <property type="entry name" value="Oligoribonuclease"/>
</dbReference>
<dbReference type="Gene3D" id="3.30.420.10">
    <property type="entry name" value="Ribonuclease H-like superfamily/Ribonuclease H"/>
    <property type="match status" value="1"/>
</dbReference>
<gene>
    <name evidence="7" type="primary">Dgri\GH11306</name>
    <name evidence="7" type="ORF">Dgri_GH11306</name>
</gene>
<name>B4JT98_DROGR</name>
<dbReference type="AlphaFoldDB" id="B4JT98"/>
<dbReference type="GO" id="GO:0000175">
    <property type="term" value="F:3'-5'-RNA exonuclease activity"/>
    <property type="evidence" value="ECO:0007669"/>
    <property type="project" value="InterPro"/>
</dbReference>
<keyword evidence="8" id="KW-1185">Reference proteome</keyword>
<evidence type="ECO:0000259" key="6">
    <source>
        <dbReference type="SMART" id="SM00479"/>
    </source>
</evidence>
<evidence type="ECO:0000256" key="5">
    <source>
        <dbReference type="ARBA" id="ARBA00072681"/>
    </source>
</evidence>
<dbReference type="Proteomes" id="UP000001070">
    <property type="component" value="Unassembled WGS sequence"/>
</dbReference>
<dbReference type="KEGG" id="dgr:6567591"/>
<dbReference type="OrthoDB" id="270189at2759"/>
<dbReference type="eggNOG" id="KOG3242">
    <property type="taxonomic scope" value="Eukaryota"/>
</dbReference>
<protein>
    <recommendedName>
        <fullName evidence="5">Probable oligoribonuclease</fullName>
    </recommendedName>
</protein>
<evidence type="ECO:0000256" key="2">
    <source>
        <dbReference type="ARBA" id="ARBA00022722"/>
    </source>
</evidence>
<dbReference type="PhylomeDB" id="B4JT98"/>
<dbReference type="GO" id="GO:0005739">
    <property type="term" value="C:mitochondrion"/>
    <property type="evidence" value="ECO:0007669"/>
    <property type="project" value="TreeGrafter"/>
</dbReference>